<sequence>MATCEREEADLYIENELNPCSEFFFSPVGRWYRFVCVFGFFLPFLPCRRRCFFQRKHFFPVFQFHLYIVPVLVSLVLAACPGSPDGRGRECGERPGVQLGRLCKGESRLTALPSSAWRNGESASTMKTSFSSICFSIFFFSFTCRGVPHPVVGNGKPVRWSARREANALSANQAQLSLSSPSSYNLFPVLFASAQQVRYGVTLDTNTATDTPWAAEENSTTVWENGELGYVMGGAGVGTHVQSGTATAGDLTSGSPDGTILKEMSNDDRLGTADGKSPGPRGRRGTFLRRFGSALSGVPGKGRSRAETRKAVTKRKALLALSVTIAALTVLGAVYVKLRRRKEVESESMDLDLQEAFQPRMRKKIWPAAVQASLLTVALLLVRYMWSDNPHVPYRVQVEETETTLGGPGWVLSPEETTDLALELLTNFSMVVFLVTAVAVARSSDLFSAWKRRTGDETVDDHDDDTDDEAGIDDTDDDSDYDDDDASDVPGREEPFGGVSPAVRREYRPLRNNLKEVARSIQMIFPYLYKKMRSVLRGLRDANTDEDYKANMSSLVALADLAQLELLSYKLTRLKYRIVAGFVQAKSSFLRTHIDYYRNSAAQIRRSAERHVAKQLASLDAESAAGEVGDFVRAAGHAFEVISSTIVNKLNVLESCADAEEINEEKKALVQSAFKESDYVLERHKRMMADRVNRRIPRWFSIVWKKK</sequence>
<comment type="caution">
    <text evidence="3">The sequence shown here is derived from an EMBL/GenBank/DDBJ whole genome shotgun (WGS) entry which is preliminary data.</text>
</comment>
<keyword evidence="2" id="KW-0812">Transmembrane</keyword>
<feature type="transmembrane region" description="Helical" evidence="2">
    <location>
        <begin position="420"/>
        <end position="441"/>
    </location>
</feature>
<reference evidence="3 4" key="1">
    <citation type="journal article" date="2017" name="Int. J. Parasitol.">
        <title>The genome of the protozoan parasite Cystoisospora suis and a reverse vaccinology approach to identify vaccine candidates.</title>
        <authorList>
            <person name="Palmieri N."/>
            <person name="Shrestha A."/>
            <person name="Ruttkowski B."/>
            <person name="Beck T."/>
            <person name="Vogl C."/>
            <person name="Tomley F."/>
            <person name="Blake D.P."/>
            <person name="Joachim A."/>
        </authorList>
    </citation>
    <scope>NUCLEOTIDE SEQUENCE [LARGE SCALE GENOMIC DNA]</scope>
    <source>
        <strain evidence="3 4">Wien I</strain>
    </source>
</reference>
<dbReference type="EMBL" id="MIGC01003429">
    <property type="protein sequence ID" value="PHJ19476.1"/>
    <property type="molecule type" value="Genomic_DNA"/>
</dbReference>
<dbReference type="VEuPathDB" id="ToxoDB:CSUI_006696"/>
<feature type="region of interest" description="Disordered" evidence="1">
    <location>
        <begin position="245"/>
        <end position="285"/>
    </location>
</feature>
<accession>A0A2C6KTL2</accession>
<dbReference type="RefSeq" id="XP_067921176.1">
    <property type="nucleotide sequence ID" value="XM_068066849.1"/>
</dbReference>
<feature type="region of interest" description="Disordered" evidence="1">
    <location>
        <begin position="455"/>
        <end position="502"/>
    </location>
</feature>
<feature type="compositionally biased region" description="Acidic residues" evidence="1">
    <location>
        <begin position="457"/>
        <end position="487"/>
    </location>
</feature>
<dbReference type="GeneID" id="94430060"/>
<name>A0A2C6KTL2_9APIC</name>
<evidence type="ECO:0000313" key="3">
    <source>
        <dbReference type="EMBL" id="PHJ19476.1"/>
    </source>
</evidence>
<keyword evidence="2" id="KW-0472">Membrane</keyword>
<proteinExistence type="predicted"/>
<keyword evidence="2" id="KW-1133">Transmembrane helix</keyword>
<evidence type="ECO:0000256" key="1">
    <source>
        <dbReference type="SAM" id="MobiDB-lite"/>
    </source>
</evidence>
<feature type="transmembrane region" description="Helical" evidence="2">
    <location>
        <begin position="365"/>
        <end position="386"/>
    </location>
</feature>
<dbReference type="AlphaFoldDB" id="A0A2C6KTL2"/>
<protein>
    <recommendedName>
        <fullName evidence="5">Transmembrane protein</fullName>
    </recommendedName>
</protein>
<evidence type="ECO:0008006" key="5">
    <source>
        <dbReference type="Google" id="ProtNLM"/>
    </source>
</evidence>
<feature type="transmembrane region" description="Helical" evidence="2">
    <location>
        <begin position="317"/>
        <end position="336"/>
    </location>
</feature>
<keyword evidence="4" id="KW-1185">Reference proteome</keyword>
<feature type="transmembrane region" description="Helical" evidence="2">
    <location>
        <begin position="59"/>
        <end position="79"/>
    </location>
</feature>
<evidence type="ECO:0000313" key="4">
    <source>
        <dbReference type="Proteomes" id="UP000221165"/>
    </source>
</evidence>
<dbReference type="Proteomes" id="UP000221165">
    <property type="component" value="Unassembled WGS sequence"/>
</dbReference>
<gene>
    <name evidence="3" type="ORF">CSUI_006696</name>
</gene>
<organism evidence="3 4">
    <name type="scientific">Cystoisospora suis</name>
    <dbReference type="NCBI Taxonomy" id="483139"/>
    <lineage>
        <taxon>Eukaryota</taxon>
        <taxon>Sar</taxon>
        <taxon>Alveolata</taxon>
        <taxon>Apicomplexa</taxon>
        <taxon>Conoidasida</taxon>
        <taxon>Coccidia</taxon>
        <taxon>Eucoccidiorida</taxon>
        <taxon>Eimeriorina</taxon>
        <taxon>Sarcocystidae</taxon>
        <taxon>Cystoisospora</taxon>
    </lineage>
</organism>
<evidence type="ECO:0000256" key="2">
    <source>
        <dbReference type="SAM" id="Phobius"/>
    </source>
</evidence>
<feature type="compositionally biased region" description="Polar residues" evidence="1">
    <location>
        <begin position="245"/>
        <end position="256"/>
    </location>
</feature>